<feature type="domain" description="MBG" evidence="4">
    <location>
        <begin position="832"/>
        <end position="908"/>
    </location>
</feature>
<dbReference type="InterPro" id="IPR036278">
    <property type="entry name" value="Sialidase_sf"/>
</dbReference>
<keyword evidence="2" id="KW-0812">Transmembrane</keyword>
<organism evidence="5 6">
    <name type="scientific">Mediterraneibacter butyricigenes</name>
    <dbReference type="NCBI Taxonomy" id="2316025"/>
    <lineage>
        <taxon>Bacteria</taxon>
        <taxon>Bacillati</taxon>
        <taxon>Bacillota</taxon>
        <taxon>Clostridia</taxon>
        <taxon>Lachnospirales</taxon>
        <taxon>Lachnospiraceae</taxon>
        <taxon>Mediterraneibacter</taxon>
    </lineage>
</organism>
<feature type="domain" description="MBG" evidence="4">
    <location>
        <begin position="2176"/>
        <end position="2252"/>
    </location>
</feature>
<name>A0A391P553_9FIRM</name>
<feature type="domain" description="MBG" evidence="4">
    <location>
        <begin position="2675"/>
        <end position="2750"/>
    </location>
</feature>
<feature type="domain" description="MBG" evidence="4">
    <location>
        <begin position="1670"/>
        <end position="1746"/>
    </location>
</feature>
<feature type="transmembrane region" description="Helical" evidence="2">
    <location>
        <begin position="2829"/>
        <end position="2845"/>
    </location>
</feature>
<feature type="region of interest" description="Disordered" evidence="1">
    <location>
        <begin position="841"/>
        <end position="861"/>
    </location>
</feature>
<evidence type="ECO:0000313" key="5">
    <source>
        <dbReference type="EMBL" id="GCA67336.1"/>
    </source>
</evidence>
<keyword evidence="2" id="KW-0472">Membrane</keyword>
<evidence type="ECO:0000259" key="4">
    <source>
        <dbReference type="Pfam" id="PF18676"/>
    </source>
</evidence>
<feature type="signal peptide" evidence="3">
    <location>
        <begin position="1"/>
        <end position="24"/>
    </location>
</feature>
<comment type="caution">
    <text evidence="5">The sequence shown here is derived from an EMBL/GenBank/DDBJ whole genome shotgun (WGS) entry which is preliminary data.</text>
</comment>
<sequence>MKKAKRWLALILAVALLGSNGIYQLSTQLSAGETESQNTSGEDVSAQNEEESQSVADVPAQDESGAEVTVQEVPDTQDQTATVETPAETQNQTATVETPAETQQETVAAQTVDVKLQKPAIDGGEIQIWGDDGNKSDVVFGADNLYTRTINEGENLHFQITAKDGYTVEKVTDQNGTQIQPESVSGSVYTYSVNGITSERVLSILYKEATPDAAPTENTEDVAKDDAAKDQAQEDVAQADDQKEASEETTDTEAKAEDKTSEEANASEKPATDNPLLQFANQSMSPITLFAMDGRAATNNSYEVNVGESITLSSNQNNVSHGDWTIGDSSVASLTTYAYDNSKVLVNGLKVGSTTVRHTYWKYSYYGWWEDTETFNITVTNPNAATTGKTRVYVYVKMEAGFDTSSWEQNKDGWYTIGYVDIDSSVLPLASEKSQNTYYNQYKAAVVGALGSIVYYGPNKTLAQGLNLGSLDYSASGYGLKVADGASDYSGEAPSGTNQWHLDGYISVPEIEKHNVTIHYQYENGTKAADDYVRTDVPTGEVVSVTSPTIEDYTPDQAVVNVRVVNSDVTVTVTYRRNYPSEQIVITADSDSRSYNGKELTKNSYTYTQGILLDGDVLTATVSGSQTNVGSSDNVITSYKIMRGTTDVTNKYNISTAPGTLEVTPAKVTVTAKNYTKKYGQACPDSFEATVDGLVNATDSIQYTVSCTDHSEDVGTYKGVIVPTGASIQGNYEVTYVPADLKITKADRPDDMDFNVTGYENVYDGQGHTVTVTGLAVDDTVKYSTDGENWTEDINDVTFTNVSENTVYVKVSNPNYKSVQKDAVVKITPFEITVTAKNASKNYGEKDPTPEAIVGPENKPDDGYEIKYDVTYKDHSEKAGTYEGVVVPSGDKTQNKGNYTVTYVPGTLVINKSDRPATRDFNVKDYNGTYDANKHTVSVTDLQEDDTVEYSTDGKTWTKDAPKYKDVKETPAQVWVKVSNPNYKDVVKTGTVTITPAPVVVKADNVSKVYGESCGDLNLTATVTGTFDGDQIDYTVSCDNTHSENVGDYPGVIKATGNADQGNYSVTYEPGDLKITKAVRDEKDITVGNYNDVYDAADHTITVSGTVEGDKVEYSTDGKNWSTEKPVRRNVSNTTVQVRVTNPNYENAINKTGVIEITPFEVTITADNMFKNYGEEDPIFKATETVTKEGTVRPDDQKIDYAIVRNPKHEDAGTYEKTLIPSGEELQGNYKVTYKNGDFEIRRTVRPDDKAISAVDYSGVYDNEKHTITVNGLAAGDQVEYSYDGGKTWTTELKKYKHVTDGTKTIDVRVTNPNYLGEATASATVEITPFEMVVTANPASKDFGADDPEWTATVAPKNAGAVKPNDGVDIAYDINCEHKEAAGTYENAIIPTGDKEQGEHKDYEVTYVPATFVINQIKHPGEITVTSYDEIYDAQKHGITVNGTVEGDKVEYKVAGSNEWTTTPPKEKDVIDGKAVEVRVTNPNYSDTLTGSGTITIRPFEITITADDKSKTFGEKDPKLTATESITNAGTTRPDDQEITYKVSRGNQEAAGTYPDSILVKGDEIQGNYKVTYVPGTFTIDQAVRDEKDITVKNYKGVYDAASHSIKVNGTVPEDKVEYSYDGGKTWSETLNPYTDVMAKTTIKVRVTNPNYSNVIEKEGTVEITPFEMTVTANPASKNFGENDPTWTASVEPTNAGTVKPNDGVEIVYGFNCEHEEAAGTYENVIIPTGEETQGNYKVTYVPATFVINQSDRPAELSITVDPYENDYDAKAHTITVNGKTDGDTVEYSYDGGATWESKLEKYTDVTEAPVPILVKVTNPNYTGAVVEPGYVMIHPFEITLTADDKSKNFGEKDPNLTATETVTKAGTTRPDDQNIDYRVSRGNQEAAGTYPDSILVKGDEIQGNYKVTYVPGTFTINQATRDEKDITVKNYKGVYDAASHSIEVNGTADGDKVEYSYDGGTTWSETLNQYTNVMAETTIKVRVTNSNYSNVIEKEGTVEITPFEMTVIANAASKNFGETDPVWTASVAPTKDGTTKPNDGFDLTYSVSCSHEEAAGTYENAIVPTGAETQGNYKVTYVPADFVINPIERPADLNVTVGSYNEVYDAQAHTITVSGTTTGDKVEYSYDGGATWSDTLKQYTNVAETPAQIVVRVTNPNYVGEATATGSVIIRPFELTMKANDASKIYGFLDPELTATEVLPEGTVRPDDQKITCTVSRGDQEDAGTYTDSILVSGEEIQGNYRVSYVPGTFTITTASRDVNSISVADYRGVYDANAHSISVAGILDNDTVQYRIDGGEWVDELPTRTNVTEPVTVEVKVTNPNYTGELLQSATIEILPFQMTVTAQNSGKVFGEKDPKLTAVERATVPGTTKPDDGYDLVYKVSRTKGENAGSYPIKAKGAVAQGNYSVTYEPATFTITPADRPEELAVSATPYKGVYDATAHTIQVNGLTDGDKAEYSYDGGKTWTETLNQYTNVMAETTIKVRVTNPNYKGEALTQATVEITPFELVVSALPKSKNFGEADPALEAEIREAVEGTTKPDAQEIAYGMSREAGEDAGTYPIHVTGEETQGNYHISYQDSILTINQSDRPAELAVTMDSYRGTYDAQSHSLTVSGLTDGDQVEYSYDNGASWESELKSYKNVTDGVITILARVTNANYTGKVIATGTVEILPFELVVTAEDKTKVAGTEDPELTAVETVAVDGTTRPDDQEITYTLSRTAGEAVGGYAITPAGDALQGNYSITYVPGTLTITAAPVTPGTTPNTPAPQNNGTDGTPGVIQNVVNTIQQVPQTIANGARNIAASVQEVLNPDEGDVPLANQNLENHKCCILHFLIMLITTILYGYFTHNMKKRQKKLFEVREELDTELAKRGLPTSKEQKES</sequence>
<feature type="domain" description="MBG" evidence="4">
    <location>
        <begin position="2007"/>
        <end position="2083"/>
    </location>
</feature>
<gene>
    <name evidence="5" type="ORF">KGMB01110_17720</name>
</gene>
<accession>A0A391P553</accession>
<feature type="region of interest" description="Disordered" evidence="1">
    <location>
        <begin position="212"/>
        <end position="277"/>
    </location>
</feature>
<feature type="compositionally biased region" description="Polar residues" evidence="1">
    <location>
        <begin position="74"/>
        <end position="106"/>
    </location>
</feature>
<keyword evidence="2" id="KW-1133">Transmembrane helix</keyword>
<evidence type="ECO:0000313" key="6">
    <source>
        <dbReference type="Proteomes" id="UP000265643"/>
    </source>
</evidence>
<feature type="domain" description="MBG" evidence="4">
    <location>
        <begin position="668"/>
        <end position="741"/>
    </location>
</feature>
<dbReference type="InterPro" id="IPR041286">
    <property type="entry name" value="MBG_2"/>
</dbReference>
<dbReference type="Gene3D" id="2.60.40.10">
    <property type="entry name" value="Immunoglobulins"/>
    <property type="match status" value="3"/>
</dbReference>
<proteinExistence type="predicted"/>
<dbReference type="SUPFAM" id="SSF50939">
    <property type="entry name" value="Sialidases"/>
    <property type="match status" value="1"/>
</dbReference>
<feature type="compositionally biased region" description="Basic and acidic residues" evidence="1">
    <location>
        <begin position="240"/>
        <end position="262"/>
    </location>
</feature>
<feature type="compositionally biased region" description="Polar residues" evidence="1">
    <location>
        <begin position="33"/>
        <end position="47"/>
    </location>
</feature>
<feature type="domain" description="MBG" evidence="4">
    <location>
        <begin position="1000"/>
        <end position="1073"/>
    </location>
</feature>
<feature type="chain" id="PRO_5039224380" description="MBG domain-containing protein" evidence="3">
    <location>
        <begin position="25"/>
        <end position="2881"/>
    </location>
</feature>
<feature type="region of interest" description="Disordered" evidence="1">
    <location>
        <begin position="33"/>
        <end position="106"/>
    </location>
</feature>
<feature type="domain" description="MBG" evidence="4">
    <location>
        <begin position="1333"/>
        <end position="1412"/>
    </location>
</feature>
<evidence type="ECO:0000256" key="3">
    <source>
        <dbReference type="SAM" id="SignalP"/>
    </source>
</evidence>
<feature type="domain" description="MBG" evidence="4">
    <location>
        <begin position="1502"/>
        <end position="1579"/>
    </location>
</feature>
<keyword evidence="3" id="KW-0732">Signal</keyword>
<dbReference type="RefSeq" id="WP_119298090.1">
    <property type="nucleotide sequence ID" value="NZ_BHGK01000001.1"/>
</dbReference>
<dbReference type="Proteomes" id="UP000265643">
    <property type="component" value="Unassembled WGS sequence"/>
</dbReference>
<evidence type="ECO:0000256" key="1">
    <source>
        <dbReference type="SAM" id="MobiDB-lite"/>
    </source>
</evidence>
<protein>
    <recommendedName>
        <fullName evidence="4">MBG domain-containing protein</fullName>
    </recommendedName>
</protein>
<dbReference type="EMBL" id="BHGK01000001">
    <property type="protein sequence ID" value="GCA67336.1"/>
    <property type="molecule type" value="Genomic_DNA"/>
</dbReference>
<feature type="domain" description="MBG" evidence="4">
    <location>
        <begin position="2342"/>
        <end position="2417"/>
    </location>
</feature>
<feature type="domain" description="MBG" evidence="4">
    <location>
        <begin position="1162"/>
        <end position="1239"/>
    </location>
</feature>
<feature type="domain" description="MBG" evidence="4">
    <location>
        <begin position="1839"/>
        <end position="1916"/>
    </location>
</feature>
<keyword evidence="6" id="KW-1185">Reference proteome</keyword>
<reference evidence="6" key="1">
    <citation type="submission" date="2018-09" db="EMBL/GenBank/DDBJ databases">
        <title>Draft Genome Sequence of Mediterraneibacter sp. KCTC 15684.</title>
        <authorList>
            <person name="Kim J.S."/>
            <person name="Han K.I."/>
            <person name="Suh M.K."/>
            <person name="Lee K.C."/>
            <person name="Eom M.K."/>
            <person name="Lee J.H."/>
            <person name="Park S.H."/>
            <person name="Kang S.W."/>
            <person name="Park J.E."/>
            <person name="Oh B.S."/>
            <person name="Yu S.Y."/>
            <person name="Choi S.H."/>
            <person name="Lee D.H."/>
            <person name="Yoon H."/>
            <person name="Kim B."/>
            <person name="Yang S.J."/>
            <person name="Lee J.S."/>
        </authorList>
    </citation>
    <scope>NUCLEOTIDE SEQUENCE [LARGE SCALE GENOMIC DNA]</scope>
    <source>
        <strain evidence="6">KCTC 15684</strain>
    </source>
</reference>
<dbReference type="Pfam" id="PF18676">
    <property type="entry name" value="MBG_2"/>
    <property type="match status" value="13"/>
</dbReference>
<evidence type="ECO:0000256" key="2">
    <source>
        <dbReference type="SAM" id="Phobius"/>
    </source>
</evidence>
<dbReference type="InterPro" id="IPR013783">
    <property type="entry name" value="Ig-like_fold"/>
</dbReference>
<feature type="compositionally biased region" description="Basic and acidic residues" evidence="1">
    <location>
        <begin position="221"/>
        <end position="232"/>
    </location>
</feature>
<feature type="domain" description="MBG" evidence="4">
    <location>
        <begin position="2508"/>
        <end position="2583"/>
    </location>
</feature>